<dbReference type="AlphaFoldDB" id="A0AAP4BC88"/>
<protein>
    <submittedName>
        <fullName evidence="4">Small, acid-soluble spore protein, alpha/beta type</fullName>
    </submittedName>
</protein>
<evidence type="ECO:0000256" key="2">
    <source>
        <dbReference type="ARBA" id="ARBA00005442"/>
    </source>
</evidence>
<dbReference type="Proteomes" id="UP001300383">
    <property type="component" value="Unassembled WGS sequence"/>
</dbReference>
<comment type="function">
    <text evidence="1">SASP are bound to spore DNA. They are double-stranded DNA-binding proteins that cause DNA to change to an a-like conformation. They protect the DNA backbone from chemical and enzymatic cleavage and are thus involved in dormant spore's high resistance to UV light.</text>
</comment>
<dbReference type="GO" id="GO:0003690">
    <property type="term" value="F:double-stranded DNA binding"/>
    <property type="evidence" value="ECO:0007669"/>
    <property type="project" value="InterPro"/>
</dbReference>
<keyword evidence="5" id="KW-1185">Reference proteome</keyword>
<sequence>MGKKKEKPIDLKNMTPEEKLKLEIADEIGVYDKVIKNGWRSLSAKESGRIGGMMTRRKRELSKTETNS</sequence>
<dbReference type="RefSeq" id="WP_283231284.1">
    <property type="nucleotide sequence ID" value="NZ_JASGBQ010000019.1"/>
</dbReference>
<evidence type="ECO:0000313" key="4">
    <source>
        <dbReference type="EMBL" id="MDI9242842.1"/>
    </source>
</evidence>
<dbReference type="EMBL" id="JASGBQ010000019">
    <property type="protein sequence ID" value="MDI9242842.1"/>
    <property type="molecule type" value="Genomic_DNA"/>
</dbReference>
<comment type="caution">
    <text evidence="4">The sequence shown here is derived from an EMBL/GenBank/DDBJ whole genome shotgun (WGS) entry which is preliminary data.</text>
</comment>
<dbReference type="GO" id="GO:0006265">
    <property type="term" value="P:DNA topological change"/>
    <property type="evidence" value="ECO:0007669"/>
    <property type="project" value="InterPro"/>
</dbReference>
<dbReference type="InterPro" id="IPR038300">
    <property type="entry name" value="SASP_sf_alpha/beta"/>
</dbReference>
<reference evidence="4 5" key="1">
    <citation type="submission" date="2023-05" db="EMBL/GenBank/DDBJ databases">
        <title>[ruminococcus] sp. nov., isolated from a pig farm feces dump.</title>
        <authorList>
            <person name="Chang Y.-H."/>
        </authorList>
    </citation>
    <scope>NUCLEOTIDE SEQUENCE [LARGE SCALE GENOMIC DNA]</scope>
    <source>
        <strain evidence="4 5">YH-rum2234</strain>
    </source>
</reference>
<evidence type="ECO:0000256" key="1">
    <source>
        <dbReference type="ARBA" id="ARBA00003863"/>
    </source>
</evidence>
<gene>
    <name evidence="4" type="ORF">QJ036_10225</name>
</gene>
<dbReference type="PROSITE" id="PS00304">
    <property type="entry name" value="SASP_1"/>
    <property type="match status" value="1"/>
</dbReference>
<accession>A0AAP4BC88</accession>
<comment type="similarity">
    <text evidence="2">Belongs to the alpha/beta-type SASP family.</text>
</comment>
<dbReference type="Gene3D" id="6.10.10.80">
    <property type="entry name" value="Small, acid-soluble spore protein, alpha/beta type-like"/>
    <property type="match status" value="1"/>
</dbReference>
<keyword evidence="3" id="KW-0238">DNA-binding</keyword>
<proteinExistence type="inferred from homology"/>
<evidence type="ECO:0000313" key="5">
    <source>
        <dbReference type="Proteomes" id="UP001300383"/>
    </source>
</evidence>
<dbReference type="InterPro" id="IPR018126">
    <property type="entry name" value="SASP_alpha/beta-type_CS"/>
</dbReference>
<dbReference type="Pfam" id="PF00269">
    <property type="entry name" value="SASP"/>
    <property type="match status" value="1"/>
</dbReference>
<name>A0AAP4BC88_9FIRM</name>
<organism evidence="4 5">
    <name type="scientific">Fusibacillus kribbianus</name>
    <dbReference type="NCBI Taxonomy" id="3044208"/>
    <lineage>
        <taxon>Bacteria</taxon>
        <taxon>Bacillati</taxon>
        <taxon>Bacillota</taxon>
        <taxon>Clostridia</taxon>
        <taxon>Lachnospirales</taxon>
        <taxon>Lachnospiraceae</taxon>
        <taxon>Fusibacillus</taxon>
    </lineage>
</organism>
<dbReference type="InterPro" id="IPR001448">
    <property type="entry name" value="SASP_alpha/beta-type"/>
</dbReference>
<evidence type="ECO:0000256" key="3">
    <source>
        <dbReference type="ARBA" id="ARBA00023125"/>
    </source>
</evidence>